<comment type="similarity">
    <text evidence="1">Belongs to the sigma-70 factor family. ECF subfamily.</text>
</comment>
<dbReference type="PANTHER" id="PTHR43133">
    <property type="entry name" value="RNA POLYMERASE ECF-TYPE SIGMA FACTO"/>
    <property type="match status" value="1"/>
</dbReference>
<dbReference type="EMBL" id="WRXO01000003">
    <property type="protein sequence ID" value="MVT41657.1"/>
    <property type="molecule type" value="Genomic_DNA"/>
</dbReference>
<keyword evidence="3" id="KW-0731">Sigma factor</keyword>
<evidence type="ECO:0000256" key="4">
    <source>
        <dbReference type="ARBA" id="ARBA00023163"/>
    </source>
</evidence>
<evidence type="ECO:0000256" key="3">
    <source>
        <dbReference type="ARBA" id="ARBA00023082"/>
    </source>
</evidence>
<comment type="caution">
    <text evidence="7">The sequence shown here is derived from an EMBL/GenBank/DDBJ whole genome shotgun (WGS) entry which is preliminary data.</text>
</comment>
<dbReference type="Gene3D" id="1.10.1740.10">
    <property type="match status" value="1"/>
</dbReference>
<dbReference type="GO" id="GO:0016987">
    <property type="term" value="F:sigma factor activity"/>
    <property type="evidence" value="ECO:0007669"/>
    <property type="project" value="UniProtKB-KW"/>
</dbReference>
<gene>
    <name evidence="7" type="ORF">GO495_13790</name>
</gene>
<dbReference type="NCBIfam" id="TIGR02937">
    <property type="entry name" value="sigma70-ECF"/>
    <property type="match status" value="1"/>
</dbReference>
<dbReference type="AlphaFoldDB" id="A0A6N8J8U5"/>
<dbReference type="Pfam" id="PF08281">
    <property type="entry name" value="Sigma70_r4_2"/>
    <property type="match status" value="1"/>
</dbReference>
<evidence type="ECO:0000259" key="6">
    <source>
        <dbReference type="Pfam" id="PF08281"/>
    </source>
</evidence>
<accession>A0A6N8J8U5</accession>
<reference evidence="7 8" key="1">
    <citation type="submission" date="2019-12" db="EMBL/GenBank/DDBJ databases">
        <title>The draft genomic sequence of strain Chitinophaga oryziterrae JCM 16595.</title>
        <authorList>
            <person name="Zhang X."/>
        </authorList>
    </citation>
    <scope>NUCLEOTIDE SEQUENCE [LARGE SCALE GENOMIC DNA]</scope>
    <source>
        <strain evidence="7 8">JCM 16595</strain>
    </source>
</reference>
<feature type="domain" description="RNA polymerase sigma-70 region 2" evidence="5">
    <location>
        <begin position="27"/>
        <end position="94"/>
    </location>
</feature>
<proteinExistence type="inferred from homology"/>
<dbReference type="SUPFAM" id="SSF88946">
    <property type="entry name" value="Sigma2 domain of RNA polymerase sigma factors"/>
    <property type="match status" value="1"/>
</dbReference>
<dbReference type="OrthoDB" id="653814at2"/>
<dbReference type="RefSeq" id="WP_157300289.1">
    <property type="nucleotide sequence ID" value="NZ_BAAAZB010000006.1"/>
</dbReference>
<dbReference type="InterPro" id="IPR036388">
    <property type="entry name" value="WH-like_DNA-bd_sf"/>
</dbReference>
<dbReference type="GO" id="GO:0003677">
    <property type="term" value="F:DNA binding"/>
    <property type="evidence" value="ECO:0007669"/>
    <property type="project" value="InterPro"/>
</dbReference>
<dbReference type="PANTHER" id="PTHR43133:SF46">
    <property type="entry name" value="RNA POLYMERASE SIGMA-70 FACTOR ECF SUBFAMILY"/>
    <property type="match status" value="1"/>
</dbReference>
<evidence type="ECO:0000256" key="1">
    <source>
        <dbReference type="ARBA" id="ARBA00010641"/>
    </source>
</evidence>
<dbReference type="InterPro" id="IPR014284">
    <property type="entry name" value="RNA_pol_sigma-70_dom"/>
</dbReference>
<dbReference type="Proteomes" id="UP000468388">
    <property type="component" value="Unassembled WGS sequence"/>
</dbReference>
<dbReference type="SUPFAM" id="SSF88659">
    <property type="entry name" value="Sigma3 and sigma4 domains of RNA polymerase sigma factors"/>
    <property type="match status" value="1"/>
</dbReference>
<dbReference type="Gene3D" id="1.10.10.10">
    <property type="entry name" value="Winged helix-like DNA-binding domain superfamily/Winged helix DNA-binding domain"/>
    <property type="match status" value="1"/>
</dbReference>
<organism evidence="7 8">
    <name type="scientific">Chitinophaga oryziterrae</name>
    <dbReference type="NCBI Taxonomy" id="1031224"/>
    <lineage>
        <taxon>Bacteria</taxon>
        <taxon>Pseudomonadati</taxon>
        <taxon>Bacteroidota</taxon>
        <taxon>Chitinophagia</taxon>
        <taxon>Chitinophagales</taxon>
        <taxon>Chitinophagaceae</taxon>
        <taxon>Chitinophaga</taxon>
    </lineage>
</organism>
<name>A0A6N8J8U5_9BACT</name>
<evidence type="ECO:0000313" key="8">
    <source>
        <dbReference type="Proteomes" id="UP000468388"/>
    </source>
</evidence>
<dbReference type="InterPro" id="IPR013249">
    <property type="entry name" value="RNA_pol_sigma70_r4_t2"/>
</dbReference>
<dbReference type="Pfam" id="PF04542">
    <property type="entry name" value="Sigma70_r2"/>
    <property type="match status" value="1"/>
</dbReference>
<evidence type="ECO:0000313" key="7">
    <source>
        <dbReference type="EMBL" id="MVT41657.1"/>
    </source>
</evidence>
<feature type="domain" description="RNA polymerase sigma factor 70 region 4 type 2" evidence="6">
    <location>
        <begin position="129"/>
        <end position="181"/>
    </location>
</feature>
<dbReference type="GO" id="GO:0006352">
    <property type="term" value="P:DNA-templated transcription initiation"/>
    <property type="evidence" value="ECO:0007669"/>
    <property type="project" value="InterPro"/>
</dbReference>
<evidence type="ECO:0000256" key="2">
    <source>
        <dbReference type="ARBA" id="ARBA00023015"/>
    </source>
</evidence>
<keyword evidence="2" id="KW-0805">Transcription regulation</keyword>
<evidence type="ECO:0000259" key="5">
    <source>
        <dbReference type="Pfam" id="PF04542"/>
    </source>
</evidence>
<dbReference type="InterPro" id="IPR007627">
    <property type="entry name" value="RNA_pol_sigma70_r2"/>
</dbReference>
<dbReference type="InterPro" id="IPR039425">
    <property type="entry name" value="RNA_pol_sigma-70-like"/>
</dbReference>
<dbReference type="InterPro" id="IPR013324">
    <property type="entry name" value="RNA_pol_sigma_r3/r4-like"/>
</dbReference>
<sequence length="191" mass="22630">MPEYTGDEVILALLERGNVSNAFECIFKKYYRLMWTKAYLGTGDPIEADDLVQSVLSNIWERKLYQNINGNLKTYLFTAVRNQVNDYHKMKQRTHKRIEKYVETVDQSYLPESDTYRKHQIEDESKLHQQLHELLNEFPAQRQRAFNLVYMQHKKYHEVADNMGISVNSLKTHLKIAVKTLRNKLHLPVSE</sequence>
<keyword evidence="4" id="KW-0804">Transcription</keyword>
<protein>
    <submittedName>
        <fullName evidence="7">Sigma-70 family RNA polymerase sigma factor</fullName>
    </submittedName>
</protein>
<keyword evidence="8" id="KW-1185">Reference proteome</keyword>
<dbReference type="InterPro" id="IPR013325">
    <property type="entry name" value="RNA_pol_sigma_r2"/>
</dbReference>